<evidence type="ECO:0000313" key="4">
    <source>
        <dbReference type="EMBL" id="KAH7554611.1"/>
    </source>
</evidence>
<dbReference type="SMART" id="SM00733">
    <property type="entry name" value="Mterf"/>
    <property type="match status" value="4"/>
</dbReference>
<name>A0ABQ8HDN3_9ROSI</name>
<dbReference type="Pfam" id="PF02536">
    <property type="entry name" value="mTERF"/>
    <property type="match status" value="2"/>
</dbReference>
<keyword evidence="3" id="KW-0809">Transit peptide</keyword>
<keyword evidence="5" id="KW-1185">Reference proteome</keyword>
<comment type="caution">
    <text evidence="4">The sequence shown here is derived from an EMBL/GenBank/DDBJ whole genome shotgun (WGS) entry which is preliminary data.</text>
</comment>
<accession>A0ABQ8HDN3</accession>
<dbReference type="Proteomes" id="UP000827721">
    <property type="component" value="Unassembled WGS sequence"/>
</dbReference>
<gene>
    <name evidence="4" type="ORF">JRO89_XS12G0246900</name>
</gene>
<keyword evidence="2" id="KW-0805">Transcription regulation</keyword>
<keyword evidence="2" id="KW-0804">Transcription</keyword>
<dbReference type="EMBL" id="JAFEMO010000012">
    <property type="protein sequence ID" value="KAH7554611.1"/>
    <property type="molecule type" value="Genomic_DNA"/>
</dbReference>
<dbReference type="PANTHER" id="PTHR13068:SF113">
    <property type="entry name" value="TRANSCRIPTION TERMINATION FACTOR MTEF18, MITOCHONDRIAL"/>
    <property type="match status" value="1"/>
</dbReference>
<dbReference type="InterPro" id="IPR003690">
    <property type="entry name" value="MTERF"/>
</dbReference>
<protein>
    <recommendedName>
        <fullName evidence="6">Transcription termination factor MTEF18, mitochondrial</fullName>
    </recommendedName>
</protein>
<proteinExistence type="inferred from homology"/>
<organism evidence="4 5">
    <name type="scientific">Xanthoceras sorbifolium</name>
    <dbReference type="NCBI Taxonomy" id="99658"/>
    <lineage>
        <taxon>Eukaryota</taxon>
        <taxon>Viridiplantae</taxon>
        <taxon>Streptophyta</taxon>
        <taxon>Embryophyta</taxon>
        <taxon>Tracheophyta</taxon>
        <taxon>Spermatophyta</taxon>
        <taxon>Magnoliopsida</taxon>
        <taxon>eudicotyledons</taxon>
        <taxon>Gunneridae</taxon>
        <taxon>Pentapetalae</taxon>
        <taxon>rosids</taxon>
        <taxon>malvids</taxon>
        <taxon>Sapindales</taxon>
        <taxon>Sapindaceae</taxon>
        <taxon>Xanthoceroideae</taxon>
        <taxon>Xanthoceras</taxon>
    </lineage>
</organism>
<dbReference type="InterPro" id="IPR038538">
    <property type="entry name" value="MTERF_sf"/>
</dbReference>
<evidence type="ECO:0000256" key="2">
    <source>
        <dbReference type="ARBA" id="ARBA00022472"/>
    </source>
</evidence>
<dbReference type="Gene3D" id="1.25.70.10">
    <property type="entry name" value="Transcription termination factor 3, mitochondrial"/>
    <property type="match status" value="3"/>
</dbReference>
<keyword evidence="2" id="KW-0806">Transcription termination</keyword>
<comment type="similarity">
    <text evidence="1">Belongs to the mTERF family.</text>
</comment>
<evidence type="ECO:0000313" key="5">
    <source>
        <dbReference type="Proteomes" id="UP000827721"/>
    </source>
</evidence>
<reference evidence="4 5" key="1">
    <citation type="submission" date="2021-02" db="EMBL/GenBank/DDBJ databases">
        <title>Plant Genome Project.</title>
        <authorList>
            <person name="Zhang R.-G."/>
        </authorList>
    </citation>
    <scope>NUCLEOTIDE SEQUENCE [LARGE SCALE GENOMIC DNA]</scope>
    <source>
        <tissue evidence="4">Leaves</tissue>
    </source>
</reference>
<dbReference type="PANTHER" id="PTHR13068">
    <property type="entry name" value="CGI-12 PROTEIN-RELATED"/>
    <property type="match status" value="1"/>
</dbReference>
<evidence type="ECO:0000256" key="3">
    <source>
        <dbReference type="ARBA" id="ARBA00022946"/>
    </source>
</evidence>
<evidence type="ECO:0008006" key="6">
    <source>
        <dbReference type="Google" id="ProtNLM"/>
    </source>
</evidence>
<evidence type="ECO:0000256" key="1">
    <source>
        <dbReference type="ARBA" id="ARBA00007692"/>
    </source>
</evidence>
<sequence length="560" mass="64318">MLYMVKFFFYPSIPKSLDTIFRKIPSKYRPRAIKEAQQAVTDYLHHTRSIPFTYAEQISKNSLCTLSNLIANFDGAYSVPTFAGSVQRFLRYHPINEFEFFFESIGIDYGEVRGFLPANKFFFSDDGSVLNAACAFSGFGFPWNRLGRLYKEEVSIFSKSTKELISRLCKIRDRYGFNNVTVVAVCLAFPYVLGGKGELGGEIGALFDDLRMVFVDFDLVSCVEGNVDALYEICRKIRVFYDLGCEKGKLGEVMGKNKSLFVDYREEELVQKAEYFCSFGVRKEEVAMLLLQGPEILSFDLETRVISVEGMLSHFGLSANELKSVAEKYPFVLGKNKMANLPHVMRALNLQEWFFNRISNGNHRLLGNYVLSNPDERLDKEYQDSLERFLSLKLRVHTMNKLEFLHGIGYGENALTIKVLAHVHGTSIELQERFDCLLRNGIEFSKLCRMISLAPKVLNQKPEIIDQKVNFLTEEIGASLDYLDAFPTFLCFDLEYRIKPRYRFHMWLTEKGLCSKDYSIASMVATSEKSFITRIFRIHPAAPKQWLECFMNKRPSSSSC</sequence>